<sequence length="103" mass="11872">MFFVKIVGFALAICCQKTTGDIHHNLLYKSVDWSECATLLREKRVPGRPRKRIALRRLPNRPRKESAMSVNQHLTSKEVYFFSVPVFNLKKLAGTTHLLFSVL</sequence>
<evidence type="ECO:0000313" key="2">
    <source>
        <dbReference type="Proteomes" id="UP000278746"/>
    </source>
</evidence>
<name>A0A3M7TR38_9BACI</name>
<dbReference type="AlphaFoldDB" id="A0A3M7TR38"/>
<gene>
    <name evidence="1" type="ORF">EBO34_18425</name>
</gene>
<accession>A0A3M7TR38</accession>
<evidence type="ECO:0000313" key="1">
    <source>
        <dbReference type="EMBL" id="RNA67159.1"/>
    </source>
</evidence>
<reference evidence="1 2" key="1">
    <citation type="submission" date="2018-10" db="EMBL/GenBank/DDBJ databases">
        <title>Bacillus Keqinensis sp. nov., a moderately halophilic bacterium isolated from a saline-alkaline lake.</title>
        <authorList>
            <person name="Wang H."/>
        </authorList>
    </citation>
    <scope>NUCLEOTIDE SEQUENCE [LARGE SCALE GENOMIC DNA]</scope>
    <source>
        <strain evidence="1 2">KQ-3</strain>
    </source>
</reference>
<comment type="caution">
    <text evidence="1">The sequence shown here is derived from an EMBL/GenBank/DDBJ whole genome shotgun (WGS) entry which is preliminary data.</text>
</comment>
<proteinExistence type="predicted"/>
<dbReference type="EMBL" id="RHIB01000003">
    <property type="protein sequence ID" value="RNA67159.1"/>
    <property type="molecule type" value="Genomic_DNA"/>
</dbReference>
<dbReference type="Proteomes" id="UP000278746">
    <property type="component" value="Unassembled WGS sequence"/>
</dbReference>
<protein>
    <submittedName>
        <fullName evidence="1">Uncharacterized protein</fullName>
    </submittedName>
</protein>
<organism evidence="1 2">
    <name type="scientific">Alteribacter keqinensis</name>
    <dbReference type="NCBI Taxonomy" id="2483800"/>
    <lineage>
        <taxon>Bacteria</taxon>
        <taxon>Bacillati</taxon>
        <taxon>Bacillota</taxon>
        <taxon>Bacilli</taxon>
        <taxon>Bacillales</taxon>
        <taxon>Bacillaceae</taxon>
        <taxon>Alteribacter</taxon>
    </lineage>
</organism>
<keyword evidence="2" id="KW-1185">Reference proteome</keyword>